<dbReference type="RefSeq" id="WP_169250486.1">
    <property type="nucleotide sequence ID" value="NZ_SPMZ01000081.1"/>
</dbReference>
<keyword evidence="1" id="KW-1133">Transmembrane helix</keyword>
<gene>
    <name evidence="2" type="ORF">E4P82_19660</name>
</gene>
<proteinExistence type="predicted"/>
<evidence type="ECO:0000256" key="1">
    <source>
        <dbReference type="SAM" id="Phobius"/>
    </source>
</evidence>
<evidence type="ECO:0000313" key="3">
    <source>
        <dbReference type="Proteomes" id="UP000760480"/>
    </source>
</evidence>
<dbReference type="EMBL" id="SPMZ01000081">
    <property type="protein sequence ID" value="NMQ21218.1"/>
    <property type="molecule type" value="Genomic_DNA"/>
</dbReference>
<feature type="transmembrane region" description="Helical" evidence="1">
    <location>
        <begin position="12"/>
        <end position="45"/>
    </location>
</feature>
<reference evidence="2 3" key="1">
    <citation type="submission" date="2019-03" db="EMBL/GenBank/DDBJ databases">
        <title>Metabolic reconstructions from genomes of highly enriched 'Candidatus Accumulibacter' and 'Candidatus Competibacter' bioreactor populations.</title>
        <authorList>
            <person name="Annavajhala M.K."/>
            <person name="Welles L."/>
            <person name="Abbas B."/>
            <person name="Sorokin D."/>
            <person name="Park H."/>
            <person name="Van Loosdrecht M."/>
            <person name="Chandran K."/>
        </authorList>
    </citation>
    <scope>NUCLEOTIDE SEQUENCE [LARGE SCALE GENOMIC DNA]</scope>
    <source>
        <strain evidence="2 3">SBR_G</strain>
    </source>
</reference>
<sequence length="104" mass="11633">MIPQPIYEALPYLYGAGGVFAIVGLETVGGKFCGFLLITAGVIIYQARSRHRGKKSSTHQKFWAPRLEDLCLIDLPPGNHKAIFHTMNMQSTERFELRLSRPAS</sequence>
<evidence type="ECO:0000313" key="2">
    <source>
        <dbReference type="EMBL" id="NMQ21218.1"/>
    </source>
</evidence>
<keyword evidence="1" id="KW-0812">Transmembrane</keyword>
<dbReference type="Proteomes" id="UP000760480">
    <property type="component" value="Unassembled WGS sequence"/>
</dbReference>
<protein>
    <submittedName>
        <fullName evidence="2">Uncharacterized protein</fullName>
    </submittedName>
</protein>
<accession>A0ABX1TP36</accession>
<comment type="caution">
    <text evidence="2">The sequence shown here is derived from an EMBL/GenBank/DDBJ whole genome shotgun (WGS) entry which is preliminary data.</text>
</comment>
<name>A0ABX1TP36_9GAMM</name>
<organism evidence="2 3">
    <name type="scientific">Candidatus Competibacter phosphatis</name>
    <dbReference type="NCBI Taxonomy" id="221280"/>
    <lineage>
        <taxon>Bacteria</taxon>
        <taxon>Pseudomonadati</taxon>
        <taxon>Pseudomonadota</taxon>
        <taxon>Gammaproteobacteria</taxon>
        <taxon>Candidatus Competibacteraceae</taxon>
        <taxon>Candidatus Competibacter</taxon>
    </lineage>
</organism>
<keyword evidence="3" id="KW-1185">Reference proteome</keyword>
<keyword evidence="1" id="KW-0472">Membrane</keyword>